<dbReference type="SMART" id="SM00822">
    <property type="entry name" value="PKS_KR"/>
    <property type="match status" value="1"/>
</dbReference>
<evidence type="ECO:0000256" key="1">
    <source>
        <dbReference type="ARBA" id="ARBA00006484"/>
    </source>
</evidence>
<dbReference type="PRINTS" id="PR00080">
    <property type="entry name" value="SDRFAMILY"/>
</dbReference>
<dbReference type="SUPFAM" id="SSF51735">
    <property type="entry name" value="NAD(P)-binding Rossmann-fold domains"/>
    <property type="match status" value="1"/>
</dbReference>
<comment type="similarity">
    <text evidence="1">Belongs to the short-chain dehydrogenases/reductases (SDR) family.</text>
</comment>
<dbReference type="PRINTS" id="PR00081">
    <property type="entry name" value="GDHRDH"/>
</dbReference>
<dbReference type="InterPro" id="IPR020904">
    <property type="entry name" value="Sc_DH/Rdtase_CS"/>
</dbReference>
<keyword evidence="2" id="KW-0560">Oxidoreductase</keyword>
<dbReference type="EMBL" id="CAFABA010000003">
    <property type="protein sequence ID" value="CAB4813153.1"/>
    <property type="molecule type" value="Genomic_DNA"/>
</dbReference>
<name>A0A6J6YXY3_9ZZZZ</name>
<dbReference type="PANTHER" id="PTHR45024:SF2">
    <property type="entry name" value="SCP2 DOMAIN-CONTAINING PROTEIN"/>
    <property type="match status" value="1"/>
</dbReference>
<accession>A0A6J6YXY3</accession>
<proteinExistence type="inferred from homology"/>
<dbReference type="AlphaFoldDB" id="A0A6J6YXY3"/>
<dbReference type="InterPro" id="IPR036291">
    <property type="entry name" value="NAD(P)-bd_dom_sf"/>
</dbReference>
<evidence type="ECO:0000313" key="4">
    <source>
        <dbReference type="EMBL" id="CAB4726925.1"/>
    </source>
</evidence>
<dbReference type="EMBL" id="CAEZYR010000004">
    <property type="protein sequence ID" value="CAB4726925.1"/>
    <property type="molecule type" value="Genomic_DNA"/>
</dbReference>
<feature type="domain" description="Ketoreductase" evidence="3">
    <location>
        <begin position="7"/>
        <end position="204"/>
    </location>
</feature>
<dbReference type="PROSITE" id="PS00061">
    <property type="entry name" value="ADH_SHORT"/>
    <property type="match status" value="1"/>
</dbReference>
<dbReference type="GO" id="GO:0016491">
    <property type="term" value="F:oxidoreductase activity"/>
    <property type="evidence" value="ECO:0007669"/>
    <property type="project" value="UniProtKB-KW"/>
</dbReference>
<gene>
    <name evidence="4" type="ORF">UFOPK2754_00219</name>
    <name evidence="5" type="ORF">UFOPK3139_00146</name>
</gene>
<evidence type="ECO:0000313" key="5">
    <source>
        <dbReference type="EMBL" id="CAB4813153.1"/>
    </source>
</evidence>
<dbReference type="InterPro" id="IPR057326">
    <property type="entry name" value="KR_dom"/>
</dbReference>
<reference evidence="5" key="1">
    <citation type="submission" date="2020-05" db="EMBL/GenBank/DDBJ databases">
        <authorList>
            <person name="Chiriac C."/>
            <person name="Salcher M."/>
            <person name="Ghai R."/>
            <person name="Kavagutti S V."/>
        </authorList>
    </citation>
    <scope>NUCLEOTIDE SEQUENCE</scope>
</reference>
<organism evidence="5">
    <name type="scientific">freshwater metagenome</name>
    <dbReference type="NCBI Taxonomy" id="449393"/>
    <lineage>
        <taxon>unclassified sequences</taxon>
        <taxon>metagenomes</taxon>
        <taxon>ecological metagenomes</taxon>
    </lineage>
</organism>
<dbReference type="Pfam" id="PF00106">
    <property type="entry name" value="adh_short"/>
    <property type="match status" value="1"/>
</dbReference>
<dbReference type="Gene3D" id="3.40.50.720">
    <property type="entry name" value="NAD(P)-binding Rossmann-like Domain"/>
    <property type="match status" value="1"/>
</dbReference>
<dbReference type="InterPro" id="IPR051687">
    <property type="entry name" value="Peroxisomal_Beta-Oxidation"/>
</dbReference>
<sequence length="296" mass="30817">MGALDGRICVITGAGRGIGRHHALLFASEGASVVVNDLGCAPDGTGHDATVAQAVADEIVAAGGAAVASDADVATMAGAQSVYDLAVDAFGELHVVVNNAGVLRDKMFVNMTEDDFDAVIRGHLKTTFCMSRVAMGAWRDESKAGKELANAIVNTSSTSGLIGSPGQTNYGAAKAAIASLTMILAMEAKRIGVRVNCVVPAGRTRMTEDSPGTKDLVKKPDDGGFDVFAPHHVSPVVAYLASTECALTGRVFMAKGGDIRPFVPWQRMPWIAEQRDFTVADVAAFMKDVPDVPVSP</sequence>
<evidence type="ECO:0000259" key="3">
    <source>
        <dbReference type="SMART" id="SM00822"/>
    </source>
</evidence>
<protein>
    <submittedName>
        <fullName evidence="5">Unannotated protein</fullName>
    </submittedName>
</protein>
<dbReference type="PANTHER" id="PTHR45024">
    <property type="entry name" value="DEHYDROGENASES, SHORT CHAIN"/>
    <property type="match status" value="1"/>
</dbReference>
<dbReference type="InterPro" id="IPR002347">
    <property type="entry name" value="SDR_fam"/>
</dbReference>
<evidence type="ECO:0000256" key="2">
    <source>
        <dbReference type="ARBA" id="ARBA00023002"/>
    </source>
</evidence>